<dbReference type="InterPro" id="IPR036390">
    <property type="entry name" value="WH_DNA-bd_sf"/>
</dbReference>
<name>A0A3S4X4R0_SERFO</name>
<keyword evidence="2" id="KW-0678">Repressor</keyword>
<dbReference type="PROSITE" id="PS50931">
    <property type="entry name" value="HTH_LYSR"/>
    <property type="match status" value="1"/>
</dbReference>
<dbReference type="AlphaFoldDB" id="A0A3S4X4R0"/>
<dbReference type="EMBL" id="LR134492">
    <property type="protein sequence ID" value="VEI72550.1"/>
    <property type="molecule type" value="Genomic_DNA"/>
</dbReference>
<dbReference type="GO" id="GO:0043565">
    <property type="term" value="F:sequence-specific DNA binding"/>
    <property type="evidence" value="ECO:0007669"/>
    <property type="project" value="TreeGrafter"/>
</dbReference>
<dbReference type="GO" id="GO:0006351">
    <property type="term" value="P:DNA-templated transcription"/>
    <property type="evidence" value="ECO:0007669"/>
    <property type="project" value="TreeGrafter"/>
</dbReference>
<gene>
    <name evidence="7" type="primary">dmlR_15</name>
    <name evidence="7" type="ORF">NCTC13193_03721</name>
</gene>
<dbReference type="GO" id="GO:0003700">
    <property type="term" value="F:DNA-binding transcription factor activity"/>
    <property type="evidence" value="ECO:0007669"/>
    <property type="project" value="InterPro"/>
</dbReference>
<evidence type="ECO:0000256" key="2">
    <source>
        <dbReference type="ARBA" id="ARBA00022491"/>
    </source>
</evidence>
<dbReference type="Gene3D" id="3.40.190.290">
    <property type="match status" value="1"/>
</dbReference>
<evidence type="ECO:0000256" key="3">
    <source>
        <dbReference type="ARBA" id="ARBA00023015"/>
    </source>
</evidence>
<evidence type="ECO:0000313" key="8">
    <source>
        <dbReference type="Proteomes" id="UP000270487"/>
    </source>
</evidence>
<keyword evidence="3" id="KW-0805">Transcription regulation</keyword>
<proteinExistence type="inferred from homology"/>
<keyword evidence="4" id="KW-0238">DNA-binding</keyword>
<accession>A0A3S4X4R0</accession>
<feature type="domain" description="HTH lysR-type" evidence="6">
    <location>
        <begin position="18"/>
        <end position="70"/>
    </location>
</feature>
<comment type="similarity">
    <text evidence="1">Belongs to the LysR transcriptional regulatory family.</text>
</comment>
<organism evidence="7 8">
    <name type="scientific">Serratia fonticola</name>
    <dbReference type="NCBI Taxonomy" id="47917"/>
    <lineage>
        <taxon>Bacteria</taxon>
        <taxon>Pseudomonadati</taxon>
        <taxon>Pseudomonadota</taxon>
        <taxon>Gammaproteobacteria</taxon>
        <taxon>Enterobacterales</taxon>
        <taxon>Yersiniaceae</taxon>
        <taxon>Serratia</taxon>
    </lineage>
</organism>
<dbReference type="InterPro" id="IPR036388">
    <property type="entry name" value="WH-like_DNA-bd_sf"/>
</dbReference>
<dbReference type="Gene3D" id="1.10.10.10">
    <property type="entry name" value="Winged helix-like DNA-binding domain superfamily/Winged helix DNA-binding domain"/>
    <property type="match status" value="1"/>
</dbReference>
<evidence type="ECO:0000256" key="5">
    <source>
        <dbReference type="ARBA" id="ARBA00023163"/>
    </source>
</evidence>
<dbReference type="Pfam" id="PF00126">
    <property type="entry name" value="HTH_1"/>
    <property type="match status" value="1"/>
</dbReference>
<evidence type="ECO:0000256" key="1">
    <source>
        <dbReference type="ARBA" id="ARBA00009437"/>
    </source>
</evidence>
<dbReference type="CDD" id="cd08422">
    <property type="entry name" value="PBP2_CrgA_like"/>
    <property type="match status" value="1"/>
</dbReference>
<dbReference type="PANTHER" id="PTHR30537">
    <property type="entry name" value="HTH-TYPE TRANSCRIPTIONAL REGULATOR"/>
    <property type="match status" value="1"/>
</dbReference>
<evidence type="ECO:0000256" key="4">
    <source>
        <dbReference type="ARBA" id="ARBA00023125"/>
    </source>
</evidence>
<dbReference type="PANTHER" id="PTHR30537:SF5">
    <property type="entry name" value="HTH-TYPE TRANSCRIPTIONAL ACTIVATOR TTDR-RELATED"/>
    <property type="match status" value="1"/>
</dbReference>
<evidence type="ECO:0000313" key="7">
    <source>
        <dbReference type="EMBL" id="VEI72550.1"/>
    </source>
</evidence>
<dbReference type="InterPro" id="IPR058163">
    <property type="entry name" value="LysR-type_TF_proteobact-type"/>
</dbReference>
<dbReference type="SUPFAM" id="SSF46785">
    <property type="entry name" value="Winged helix' DNA-binding domain"/>
    <property type="match status" value="1"/>
</dbReference>
<dbReference type="InterPro" id="IPR000847">
    <property type="entry name" value="LysR_HTH_N"/>
</dbReference>
<sequence length="323" mass="35866">MDLCAVSTNLSTALLVEMAVFVQVVESGSFSAAARQLGTSPSATSRSVARLEQALNVRLLHRTTRKLRLSEQGEAVFQRCRSMLDAANSVLTISGQSSSEPEGTISVSVPKAVGHFVLHPHMPEFLRRYPQVDVHLRLEDRYMDLIDDRVDLALRITDRPSPGLIGRPLMTIEHLLCATPHYLAKQGTPRHPRDLAEHSCIYLGETPSDARWRFRRNGKTVSVNVRGRYAANHTGVRLDAVKQHIGIGSLPYFTAHQALASGEIVQVLPEWDFLSSYHGDLWLLYAPTQHLPPKLRVFIDYLVASLGQEPALKRLAQGDIDAV</sequence>
<dbReference type="Proteomes" id="UP000270487">
    <property type="component" value="Chromosome"/>
</dbReference>
<dbReference type="SUPFAM" id="SSF53850">
    <property type="entry name" value="Periplasmic binding protein-like II"/>
    <property type="match status" value="1"/>
</dbReference>
<keyword evidence="5" id="KW-0804">Transcription</keyword>
<dbReference type="FunFam" id="1.10.10.10:FF:000001">
    <property type="entry name" value="LysR family transcriptional regulator"/>
    <property type="match status" value="1"/>
</dbReference>
<evidence type="ECO:0000259" key="6">
    <source>
        <dbReference type="PROSITE" id="PS50931"/>
    </source>
</evidence>
<reference evidence="7 8" key="1">
    <citation type="submission" date="2018-12" db="EMBL/GenBank/DDBJ databases">
        <authorList>
            <consortium name="Pathogen Informatics"/>
        </authorList>
    </citation>
    <scope>NUCLEOTIDE SEQUENCE [LARGE SCALE GENOMIC DNA]</scope>
    <source>
        <strain evidence="7 8">NCTC13193</strain>
    </source>
</reference>
<dbReference type="Pfam" id="PF03466">
    <property type="entry name" value="LysR_substrate"/>
    <property type="match status" value="1"/>
</dbReference>
<protein>
    <submittedName>
        <fullName evidence="7">D-malate degradation protein R</fullName>
    </submittedName>
</protein>
<dbReference type="InterPro" id="IPR005119">
    <property type="entry name" value="LysR_subst-bd"/>
</dbReference>